<dbReference type="Proteomes" id="UP000242180">
    <property type="component" value="Unassembled WGS sequence"/>
</dbReference>
<protein>
    <submittedName>
        <fullName evidence="5">Chaperonin 10-like protein</fullName>
    </submittedName>
</protein>
<organism evidence="5 6">
    <name type="scientific">Syncephalastrum racemosum</name>
    <name type="common">Filamentous fungus</name>
    <dbReference type="NCBI Taxonomy" id="13706"/>
    <lineage>
        <taxon>Eukaryota</taxon>
        <taxon>Fungi</taxon>
        <taxon>Fungi incertae sedis</taxon>
        <taxon>Mucoromycota</taxon>
        <taxon>Mucoromycotina</taxon>
        <taxon>Mucoromycetes</taxon>
        <taxon>Mucorales</taxon>
        <taxon>Syncephalastraceae</taxon>
        <taxon>Syncephalastrum</taxon>
    </lineage>
</organism>
<dbReference type="SMART" id="SM00829">
    <property type="entry name" value="PKS_ER"/>
    <property type="match status" value="1"/>
</dbReference>
<evidence type="ECO:0000259" key="4">
    <source>
        <dbReference type="SMART" id="SM00829"/>
    </source>
</evidence>
<dbReference type="InterPro" id="IPR013154">
    <property type="entry name" value="ADH-like_N"/>
</dbReference>
<dbReference type="STRING" id="13706.A0A1X2HP69"/>
<dbReference type="PANTHER" id="PTHR43401">
    <property type="entry name" value="L-THREONINE 3-DEHYDROGENASE"/>
    <property type="match status" value="1"/>
</dbReference>
<dbReference type="GO" id="GO:0046872">
    <property type="term" value="F:metal ion binding"/>
    <property type="evidence" value="ECO:0007669"/>
    <property type="project" value="UniProtKB-KW"/>
</dbReference>
<dbReference type="InterPro" id="IPR020843">
    <property type="entry name" value="ER"/>
</dbReference>
<keyword evidence="1" id="KW-0479">Metal-binding</keyword>
<sequence length="344" mass="36101">MVASSHMSVASWENKGAIDLIQKQVPELKPGYILVRVAASGLCGTDLHICHGETPHASAKVTIGHEFSGFVEAIHPDTKTEVAVGNLVAIDPNVPCHACGFCRNKKYHLCNELLCIGVTVDGGMAKYVAVPAGAAFAVPEHVNPQVASLAEPLSCVIHAVDTGSIKSGDRVLVIGAGPIGLMVTGLASTGGANVTVVEPNDMRRKTATSFGASSVLAPQDLDIGGDPIHGFGFDVVFECVGRAETMEAAVNYAKAGGTVVWVGVAKPGVKVPVSPFDVYRRELTIKSTYTNPYGMDRAVKILADSKVDWSALISHTFSLDEFGKAWEVFASGTGLKVCVTPNME</sequence>
<dbReference type="AlphaFoldDB" id="A0A1X2HP69"/>
<gene>
    <name evidence="5" type="ORF">BCR43DRAFT_469629</name>
</gene>
<evidence type="ECO:0000313" key="6">
    <source>
        <dbReference type="Proteomes" id="UP000242180"/>
    </source>
</evidence>
<dbReference type="OrthoDB" id="3941538at2759"/>
<dbReference type="Gene3D" id="3.40.50.720">
    <property type="entry name" value="NAD(P)-binding Rossmann-like Domain"/>
    <property type="match status" value="1"/>
</dbReference>
<dbReference type="InParanoid" id="A0A1X2HP69"/>
<dbReference type="GO" id="GO:0016491">
    <property type="term" value="F:oxidoreductase activity"/>
    <property type="evidence" value="ECO:0007669"/>
    <property type="project" value="UniProtKB-KW"/>
</dbReference>
<accession>A0A1X2HP69</accession>
<comment type="caution">
    <text evidence="5">The sequence shown here is derived from an EMBL/GenBank/DDBJ whole genome shotgun (WGS) entry which is preliminary data.</text>
</comment>
<dbReference type="Gene3D" id="3.90.180.10">
    <property type="entry name" value="Medium-chain alcohol dehydrogenases, catalytic domain"/>
    <property type="match status" value="1"/>
</dbReference>
<dbReference type="SUPFAM" id="SSF50129">
    <property type="entry name" value="GroES-like"/>
    <property type="match status" value="1"/>
</dbReference>
<dbReference type="PANTHER" id="PTHR43401:SF2">
    <property type="entry name" value="L-THREONINE 3-DEHYDROGENASE"/>
    <property type="match status" value="1"/>
</dbReference>
<dbReference type="Pfam" id="PF08240">
    <property type="entry name" value="ADH_N"/>
    <property type="match status" value="1"/>
</dbReference>
<dbReference type="InterPro" id="IPR050129">
    <property type="entry name" value="Zn_alcohol_dh"/>
</dbReference>
<keyword evidence="6" id="KW-1185">Reference proteome</keyword>
<feature type="domain" description="Enoyl reductase (ER)" evidence="4">
    <location>
        <begin position="16"/>
        <end position="339"/>
    </location>
</feature>
<name>A0A1X2HP69_SYNRA</name>
<dbReference type="SUPFAM" id="SSF51735">
    <property type="entry name" value="NAD(P)-binding Rossmann-fold domains"/>
    <property type="match status" value="1"/>
</dbReference>
<dbReference type="OMA" id="EGFRNCQ"/>
<dbReference type="Pfam" id="PF00107">
    <property type="entry name" value="ADH_zinc_N"/>
    <property type="match status" value="1"/>
</dbReference>
<dbReference type="InterPro" id="IPR013149">
    <property type="entry name" value="ADH-like_C"/>
</dbReference>
<evidence type="ECO:0000256" key="3">
    <source>
        <dbReference type="ARBA" id="ARBA00023002"/>
    </source>
</evidence>
<reference evidence="5 6" key="1">
    <citation type="submission" date="2016-07" db="EMBL/GenBank/DDBJ databases">
        <title>Pervasive Adenine N6-methylation of Active Genes in Fungi.</title>
        <authorList>
            <consortium name="DOE Joint Genome Institute"/>
            <person name="Mondo S.J."/>
            <person name="Dannebaum R.O."/>
            <person name="Kuo R.C."/>
            <person name="Labutti K."/>
            <person name="Haridas S."/>
            <person name="Kuo A."/>
            <person name="Salamov A."/>
            <person name="Ahrendt S.R."/>
            <person name="Lipzen A."/>
            <person name="Sullivan W."/>
            <person name="Andreopoulos W.B."/>
            <person name="Clum A."/>
            <person name="Lindquist E."/>
            <person name="Daum C."/>
            <person name="Ramamoorthy G.K."/>
            <person name="Gryganskyi A."/>
            <person name="Culley D."/>
            <person name="Magnuson J.K."/>
            <person name="James T.Y."/>
            <person name="O'Malley M.A."/>
            <person name="Stajich J.E."/>
            <person name="Spatafora J.W."/>
            <person name="Visel A."/>
            <person name="Grigoriev I.V."/>
        </authorList>
    </citation>
    <scope>NUCLEOTIDE SEQUENCE [LARGE SCALE GENOMIC DNA]</scope>
    <source>
        <strain evidence="5 6">NRRL 2496</strain>
    </source>
</reference>
<evidence type="ECO:0000256" key="2">
    <source>
        <dbReference type="ARBA" id="ARBA00022833"/>
    </source>
</evidence>
<proteinExistence type="predicted"/>
<evidence type="ECO:0000256" key="1">
    <source>
        <dbReference type="ARBA" id="ARBA00022723"/>
    </source>
</evidence>
<evidence type="ECO:0000313" key="5">
    <source>
        <dbReference type="EMBL" id="ORZ01147.1"/>
    </source>
</evidence>
<keyword evidence="3" id="KW-0560">Oxidoreductase</keyword>
<keyword evidence="2" id="KW-0862">Zinc</keyword>
<dbReference type="InterPro" id="IPR011032">
    <property type="entry name" value="GroES-like_sf"/>
</dbReference>
<dbReference type="EMBL" id="MCGN01000002">
    <property type="protein sequence ID" value="ORZ01147.1"/>
    <property type="molecule type" value="Genomic_DNA"/>
</dbReference>
<dbReference type="InterPro" id="IPR036291">
    <property type="entry name" value="NAD(P)-bd_dom_sf"/>
</dbReference>